<feature type="transmembrane region" description="Helical" evidence="6">
    <location>
        <begin position="51"/>
        <end position="73"/>
    </location>
</feature>
<keyword evidence="2" id="KW-1003">Cell membrane</keyword>
<dbReference type="PANTHER" id="PTHR30250">
    <property type="entry name" value="PST FAMILY PREDICTED COLANIC ACID TRANSPORTER"/>
    <property type="match status" value="1"/>
</dbReference>
<comment type="subcellular location">
    <subcellularLocation>
        <location evidence="1">Cell membrane</location>
        <topology evidence="1">Multi-pass membrane protein</topology>
    </subcellularLocation>
</comment>
<dbReference type="InterPro" id="IPR002797">
    <property type="entry name" value="Polysacc_synth"/>
</dbReference>
<accession>X1FVV8</accession>
<dbReference type="GO" id="GO:0005886">
    <property type="term" value="C:plasma membrane"/>
    <property type="evidence" value="ECO:0007669"/>
    <property type="project" value="UniProtKB-SubCell"/>
</dbReference>
<keyword evidence="3 6" id="KW-0812">Transmembrane</keyword>
<feature type="non-terminal residue" evidence="7">
    <location>
        <position position="1"/>
    </location>
</feature>
<reference evidence="7" key="1">
    <citation type="journal article" date="2014" name="Front. Microbiol.">
        <title>High frequency of phylogenetically diverse reductive dehalogenase-homologous genes in deep subseafloor sedimentary metagenomes.</title>
        <authorList>
            <person name="Kawai M."/>
            <person name="Futagami T."/>
            <person name="Toyoda A."/>
            <person name="Takaki Y."/>
            <person name="Nishi S."/>
            <person name="Hori S."/>
            <person name="Arai W."/>
            <person name="Tsubouchi T."/>
            <person name="Morono Y."/>
            <person name="Uchiyama I."/>
            <person name="Ito T."/>
            <person name="Fujiyama A."/>
            <person name="Inagaki F."/>
            <person name="Takami H."/>
        </authorList>
    </citation>
    <scope>NUCLEOTIDE SEQUENCE</scope>
    <source>
        <strain evidence="7">Expedition CK06-06</strain>
    </source>
</reference>
<feature type="non-terminal residue" evidence="7">
    <location>
        <position position="295"/>
    </location>
</feature>
<sequence length="295" mass="32231">HYLGYETYGVWLALGAVLALVRLSDFGMAQAVTKLVAEDLGKGSTQTAQQYVATAILVLSVAGGVTLAVILVFRLPIISVFKFTEENARIALWLLPYIAVLSIYALIVQVVAATLAGLGRMDLSSYAETVGRIVLLLVVVPLLYFGQGLKGLLIATAMSHLAKHLLSLLLIRRIVVFRLLRVNNISKCCFKRLMDIGVGLFGGSVVRMLGIPFNKFMLVRFAGVETLPVFDIAWQGAMQIRNVMETAFRALMPEVSRIAGEMSINAIRQIQSLMRRAVCLIVFGGAPLFIVLFLT</sequence>
<feature type="transmembrane region" description="Helical" evidence="6">
    <location>
        <begin position="93"/>
        <end position="118"/>
    </location>
</feature>
<protein>
    <recommendedName>
        <fullName evidence="8">Polysaccharide biosynthesis protein C-terminal domain-containing protein</fullName>
    </recommendedName>
</protein>
<keyword evidence="5 6" id="KW-0472">Membrane</keyword>
<feature type="transmembrane region" description="Helical" evidence="6">
    <location>
        <begin position="6"/>
        <end position="24"/>
    </location>
</feature>
<dbReference type="EMBL" id="BARU01017872">
    <property type="protein sequence ID" value="GAH49796.1"/>
    <property type="molecule type" value="Genomic_DNA"/>
</dbReference>
<evidence type="ECO:0000256" key="2">
    <source>
        <dbReference type="ARBA" id="ARBA00022475"/>
    </source>
</evidence>
<comment type="caution">
    <text evidence="7">The sequence shown here is derived from an EMBL/GenBank/DDBJ whole genome shotgun (WGS) entry which is preliminary data.</text>
</comment>
<dbReference type="AlphaFoldDB" id="X1FVV8"/>
<proteinExistence type="predicted"/>
<name>X1FVV8_9ZZZZ</name>
<evidence type="ECO:0000256" key="6">
    <source>
        <dbReference type="SAM" id="Phobius"/>
    </source>
</evidence>
<organism evidence="7">
    <name type="scientific">marine sediment metagenome</name>
    <dbReference type="NCBI Taxonomy" id="412755"/>
    <lineage>
        <taxon>unclassified sequences</taxon>
        <taxon>metagenomes</taxon>
        <taxon>ecological metagenomes</taxon>
    </lineage>
</organism>
<dbReference type="InterPro" id="IPR050833">
    <property type="entry name" value="Poly_Biosynth_Transport"/>
</dbReference>
<dbReference type="Pfam" id="PF01943">
    <property type="entry name" value="Polysacc_synt"/>
    <property type="match status" value="1"/>
</dbReference>
<evidence type="ECO:0000313" key="7">
    <source>
        <dbReference type="EMBL" id="GAH49796.1"/>
    </source>
</evidence>
<dbReference type="PANTHER" id="PTHR30250:SF26">
    <property type="entry name" value="PSMA PROTEIN"/>
    <property type="match status" value="1"/>
</dbReference>
<evidence type="ECO:0000256" key="4">
    <source>
        <dbReference type="ARBA" id="ARBA00022989"/>
    </source>
</evidence>
<feature type="transmembrane region" description="Helical" evidence="6">
    <location>
        <begin position="277"/>
        <end position="294"/>
    </location>
</feature>
<keyword evidence="4 6" id="KW-1133">Transmembrane helix</keyword>
<gene>
    <name evidence="7" type="ORF">S03H2_29592</name>
</gene>
<feature type="transmembrane region" description="Helical" evidence="6">
    <location>
        <begin position="130"/>
        <end position="146"/>
    </location>
</feature>
<evidence type="ECO:0008006" key="8">
    <source>
        <dbReference type="Google" id="ProtNLM"/>
    </source>
</evidence>
<evidence type="ECO:0000256" key="5">
    <source>
        <dbReference type="ARBA" id="ARBA00023136"/>
    </source>
</evidence>
<evidence type="ECO:0000256" key="1">
    <source>
        <dbReference type="ARBA" id="ARBA00004651"/>
    </source>
</evidence>
<evidence type="ECO:0000256" key="3">
    <source>
        <dbReference type="ARBA" id="ARBA00022692"/>
    </source>
</evidence>